<evidence type="ECO:0000313" key="2">
    <source>
        <dbReference type="EMBL" id="BBO74430.1"/>
    </source>
</evidence>
<name>A0A5K7Z187_9BACT</name>
<evidence type="ECO:0000256" key="1">
    <source>
        <dbReference type="SAM" id="MobiDB-lite"/>
    </source>
</evidence>
<dbReference type="AlphaFoldDB" id="A0A5K7Z187"/>
<proteinExistence type="predicted"/>
<dbReference type="KEGG" id="dwd:DSCW_18470"/>
<reference evidence="2 3" key="1">
    <citation type="submission" date="2019-11" db="EMBL/GenBank/DDBJ databases">
        <title>Comparative genomics of hydrocarbon-degrading Desulfosarcina strains.</title>
        <authorList>
            <person name="Watanabe M."/>
            <person name="Kojima H."/>
            <person name="Fukui M."/>
        </authorList>
    </citation>
    <scope>NUCLEOTIDE SEQUENCE [LARGE SCALE GENOMIC DNA]</scope>
    <source>
        <strain evidence="2 3">PP31</strain>
    </source>
</reference>
<protein>
    <submittedName>
        <fullName evidence="2">Uncharacterized protein</fullName>
    </submittedName>
</protein>
<dbReference type="Proteomes" id="UP000427769">
    <property type="component" value="Chromosome"/>
</dbReference>
<feature type="compositionally biased region" description="Basic residues" evidence="1">
    <location>
        <begin position="99"/>
        <end position="109"/>
    </location>
</feature>
<dbReference type="EMBL" id="AP021875">
    <property type="protein sequence ID" value="BBO74430.1"/>
    <property type="molecule type" value="Genomic_DNA"/>
</dbReference>
<organism evidence="2 3">
    <name type="scientific">Desulfosarcina widdelii</name>
    <dbReference type="NCBI Taxonomy" id="947919"/>
    <lineage>
        <taxon>Bacteria</taxon>
        <taxon>Pseudomonadati</taxon>
        <taxon>Thermodesulfobacteriota</taxon>
        <taxon>Desulfobacteria</taxon>
        <taxon>Desulfobacterales</taxon>
        <taxon>Desulfosarcinaceae</taxon>
        <taxon>Desulfosarcina</taxon>
    </lineage>
</organism>
<feature type="region of interest" description="Disordered" evidence="1">
    <location>
        <begin position="85"/>
        <end position="109"/>
    </location>
</feature>
<gene>
    <name evidence="2" type="ORF">DSCW_18470</name>
</gene>
<keyword evidence="3" id="KW-1185">Reference proteome</keyword>
<evidence type="ECO:0000313" key="3">
    <source>
        <dbReference type="Proteomes" id="UP000427769"/>
    </source>
</evidence>
<sequence length="123" mass="14753">MLIRLSEHFCENWLERVGNWPNRRLIKRILKESVPVHPCRNLYDENGSPYRIFAIYWHPDIDVVIKVDEFENRAVTVLSRENYEQRNGFPGEGKINEPKKRKPDKKGRKALLYRRAKERAMSM</sequence>
<accession>A0A5K7Z187</accession>